<evidence type="ECO:0000313" key="2">
    <source>
        <dbReference type="EMBL" id="QIS13384.1"/>
    </source>
</evidence>
<feature type="region of interest" description="Disordered" evidence="1">
    <location>
        <begin position="1"/>
        <end position="20"/>
    </location>
</feature>
<keyword evidence="3" id="KW-1185">Reference proteome</keyword>
<feature type="compositionally biased region" description="Polar residues" evidence="1">
    <location>
        <begin position="299"/>
        <end position="309"/>
    </location>
</feature>
<dbReference type="EMBL" id="CP046172">
    <property type="protein sequence ID" value="QIS13384.1"/>
    <property type="molecule type" value="Genomic_DNA"/>
</dbReference>
<dbReference type="Proteomes" id="UP000503540">
    <property type="component" value="Chromosome"/>
</dbReference>
<organism evidence="2 3">
    <name type="scientific">Nocardia arthritidis</name>
    <dbReference type="NCBI Taxonomy" id="228602"/>
    <lineage>
        <taxon>Bacteria</taxon>
        <taxon>Bacillati</taxon>
        <taxon>Actinomycetota</taxon>
        <taxon>Actinomycetes</taxon>
        <taxon>Mycobacteriales</taxon>
        <taxon>Nocardiaceae</taxon>
        <taxon>Nocardia</taxon>
    </lineage>
</organism>
<feature type="region of interest" description="Disordered" evidence="1">
    <location>
        <begin position="170"/>
        <end position="400"/>
    </location>
</feature>
<dbReference type="AlphaFoldDB" id="A0A6G9YJK9"/>
<feature type="compositionally biased region" description="Basic and acidic residues" evidence="1">
    <location>
        <begin position="215"/>
        <end position="234"/>
    </location>
</feature>
<name>A0A6G9YJK9_9NOCA</name>
<feature type="compositionally biased region" description="Low complexity" evidence="1">
    <location>
        <begin position="235"/>
        <end position="270"/>
    </location>
</feature>
<evidence type="ECO:0000256" key="1">
    <source>
        <dbReference type="SAM" id="MobiDB-lite"/>
    </source>
</evidence>
<feature type="compositionally biased region" description="Basic and acidic residues" evidence="1">
    <location>
        <begin position="355"/>
        <end position="366"/>
    </location>
</feature>
<gene>
    <name evidence="2" type="ORF">F5544_27655</name>
</gene>
<feature type="compositionally biased region" description="Polar residues" evidence="1">
    <location>
        <begin position="274"/>
        <end position="284"/>
    </location>
</feature>
<feature type="compositionally biased region" description="Gly residues" evidence="1">
    <location>
        <begin position="343"/>
        <end position="354"/>
    </location>
</feature>
<proteinExistence type="predicted"/>
<reference evidence="2 3" key="1">
    <citation type="journal article" date="2019" name="ACS Chem. Biol.">
        <title>Identification and Mobilization of a Cryptic Antibiotic Biosynthesis Gene Locus from a Human-Pathogenic Nocardia Isolate.</title>
        <authorList>
            <person name="Herisse M."/>
            <person name="Ishida K."/>
            <person name="Porter J.L."/>
            <person name="Howden B."/>
            <person name="Hertweck C."/>
            <person name="Stinear T.P."/>
            <person name="Pidot S.J."/>
        </authorList>
    </citation>
    <scope>NUCLEOTIDE SEQUENCE [LARGE SCALE GENOMIC DNA]</scope>
    <source>
        <strain evidence="2 3">AUSMDU00012717</strain>
    </source>
</reference>
<dbReference type="KEGG" id="nah:F5544_27655"/>
<evidence type="ECO:0000313" key="3">
    <source>
        <dbReference type="Proteomes" id="UP000503540"/>
    </source>
</evidence>
<evidence type="ECO:0008006" key="4">
    <source>
        <dbReference type="Google" id="ProtNLM"/>
    </source>
</evidence>
<feature type="compositionally biased region" description="Low complexity" evidence="1">
    <location>
        <begin position="319"/>
        <end position="342"/>
    </location>
</feature>
<sequence length="400" mass="41539">MNAYESPGIPSGGENPNNWSHKEILHTFEVQKPENAGPASQKYGQLWRMWEQGLETFNRSIQKSISDAWSGGKAAPLAMDAIRNYVKNAQELSGPISEMQSRVEEASAAVGMTKTGIPGLVEGDPHWYNPFSWGKNGEKSEKLQEAREAMEKDFVKPMGVIDAKIPVFPTPNNPTNPVDIPQAPPGGWDWQSGVPGNGVPGNGVPGNGVPGVKPGGDDPGKDKGKDKDDGKDKGQPGTDPKTGQPTGTNPTSTNPTSTNPKPTQPTTPTGLDPTKTNPTGLNPSTPIPSTPGLPRSTPGVPSNPGNTPKTAAPRQSLPGLAGTAAAANQAAAAAARGATGAQGAFGGMPGAAGKGKGDEDSEHKIPEWLINQENTDELLGEQPKTLPGGVIGTNPEFKDS</sequence>
<dbReference type="RefSeq" id="WP_167475933.1">
    <property type="nucleotide sequence ID" value="NZ_CP046172.1"/>
</dbReference>
<accession>A0A6G9YJK9</accession>
<protein>
    <recommendedName>
        <fullName evidence="4">PPE domain-containing protein</fullName>
    </recommendedName>
</protein>
<feature type="compositionally biased region" description="Gly residues" evidence="1">
    <location>
        <begin position="195"/>
        <end position="209"/>
    </location>
</feature>